<dbReference type="InterPro" id="IPR036864">
    <property type="entry name" value="Zn2-C6_fun-type_DNA-bd_sf"/>
</dbReference>
<evidence type="ECO:0000256" key="6">
    <source>
        <dbReference type="SAM" id="MobiDB-lite"/>
    </source>
</evidence>
<evidence type="ECO:0000256" key="3">
    <source>
        <dbReference type="ARBA" id="ARBA00023125"/>
    </source>
</evidence>
<accession>A0A8H6BUB4</accession>
<evidence type="ECO:0000256" key="2">
    <source>
        <dbReference type="ARBA" id="ARBA00023015"/>
    </source>
</evidence>
<feature type="domain" description="Zn(2)-C6 fungal-type" evidence="7">
    <location>
        <begin position="53"/>
        <end position="88"/>
    </location>
</feature>
<dbReference type="EMBL" id="JABWAD010000062">
    <property type="protein sequence ID" value="KAF6061937.1"/>
    <property type="molecule type" value="Genomic_DNA"/>
</dbReference>
<dbReference type="PANTHER" id="PTHR31845:SF10">
    <property type="entry name" value="ZN(II)2CYS6 TRANSCRIPTION FACTOR (EUROFUNG)"/>
    <property type="match status" value="1"/>
</dbReference>
<keyword evidence="3" id="KW-0238">DNA-binding</keyword>
<feature type="compositionally biased region" description="Polar residues" evidence="6">
    <location>
        <begin position="143"/>
        <end position="158"/>
    </location>
</feature>
<protein>
    <submittedName>
        <fullName evidence="8">Transcriptional regulator WAR1</fullName>
    </submittedName>
</protein>
<keyword evidence="5" id="KW-0539">Nucleus</keyword>
<dbReference type="PROSITE" id="PS00463">
    <property type="entry name" value="ZN2_CY6_FUNGAL_1"/>
    <property type="match status" value="1"/>
</dbReference>
<evidence type="ECO:0000256" key="1">
    <source>
        <dbReference type="ARBA" id="ARBA00004123"/>
    </source>
</evidence>
<gene>
    <name evidence="8" type="primary">WAR1</name>
    <name evidence="8" type="ORF">FOB64_006432</name>
</gene>
<dbReference type="GO" id="GO:0000981">
    <property type="term" value="F:DNA-binding transcription factor activity, RNA polymerase II-specific"/>
    <property type="evidence" value="ECO:0007669"/>
    <property type="project" value="InterPro"/>
</dbReference>
<evidence type="ECO:0000256" key="4">
    <source>
        <dbReference type="ARBA" id="ARBA00023163"/>
    </source>
</evidence>
<evidence type="ECO:0000256" key="5">
    <source>
        <dbReference type="ARBA" id="ARBA00023242"/>
    </source>
</evidence>
<dbReference type="SUPFAM" id="SSF57701">
    <property type="entry name" value="Zn2/Cys6 DNA-binding domain"/>
    <property type="match status" value="1"/>
</dbReference>
<feature type="compositionally biased region" description="Low complexity" evidence="6">
    <location>
        <begin position="129"/>
        <end position="142"/>
    </location>
</feature>
<dbReference type="SMART" id="SM00066">
    <property type="entry name" value="GAL4"/>
    <property type="match status" value="1"/>
</dbReference>
<reference evidence="8 9" key="1">
    <citation type="submission" date="2020-03" db="EMBL/GenBank/DDBJ databases">
        <title>FDA dAtabase for Regulatory Grade micrObial Sequences (FDA-ARGOS): Supporting development and validation of Infectious Disease Dx tests.</title>
        <authorList>
            <person name="Campos J."/>
            <person name="Goldberg B."/>
            <person name="Tallon L."/>
            <person name="Sadzewicz L."/>
            <person name="Vavikolanu K."/>
            <person name="Mehta A."/>
            <person name="Aluvathingal J."/>
            <person name="Nadendla S."/>
            <person name="Nandy P."/>
            <person name="Geyer C."/>
            <person name="Yan Y."/>
            <person name="Sichtig H."/>
        </authorList>
    </citation>
    <scope>NUCLEOTIDE SEQUENCE [LARGE SCALE GENOMIC DNA]</scope>
    <source>
        <strain evidence="8 9">FDAARGOS_656</strain>
    </source>
</reference>
<keyword evidence="2" id="KW-0805">Transcription regulation</keyword>
<dbReference type="CDD" id="cd00067">
    <property type="entry name" value="GAL4"/>
    <property type="match status" value="1"/>
</dbReference>
<dbReference type="Proteomes" id="UP000536275">
    <property type="component" value="Unassembled WGS sequence"/>
</dbReference>
<feature type="region of interest" description="Disordered" evidence="6">
    <location>
        <begin position="96"/>
        <end position="222"/>
    </location>
</feature>
<feature type="compositionally biased region" description="Low complexity" evidence="6">
    <location>
        <begin position="19"/>
        <end position="38"/>
    </location>
</feature>
<proteinExistence type="predicted"/>
<feature type="region of interest" description="Disordered" evidence="6">
    <location>
        <begin position="1"/>
        <end position="52"/>
    </location>
</feature>
<dbReference type="GO" id="GO:0005634">
    <property type="term" value="C:nucleus"/>
    <property type="evidence" value="ECO:0007669"/>
    <property type="project" value="UniProtKB-SubCell"/>
</dbReference>
<comment type="caution">
    <text evidence="8">The sequence shown here is derived from an EMBL/GenBank/DDBJ whole genome shotgun (WGS) entry which is preliminary data.</text>
</comment>
<dbReference type="GO" id="GO:0000976">
    <property type="term" value="F:transcription cis-regulatory region binding"/>
    <property type="evidence" value="ECO:0007669"/>
    <property type="project" value="TreeGrafter"/>
</dbReference>
<dbReference type="InterPro" id="IPR051089">
    <property type="entry name" value="prtT"/>
</dbReference>
<name>A0A8H6BUB4_CANAX</name>
<dbReference type="Gene3D" id="4.10.240.10">
    <property type="entry name" value="Zn(2)-C6 fungal-type DNA-binding domain"/>
    <property type="match status" value="1"/>
</dbReference>
<sequence>MSDTTPEKRLVDSVSPSASNGSNTSNPLNNSSPQPLKSNESDKKPKVTRRSVACKSCHSLKVKCTPSDPNNPSAPCVRCINANRICEIDLNQTRKRRKKSEILEAKRQAGQSLPEHKKEKNTPTQSGYNSSENYSSSINNANDSSLTSRYQSPMTFDPTSPMVFRPQASSAVPPIPSNLNPQSAAPTPIPTSGIPPQLPSPHESAILRGNTTSPTSKDDEINQLKQRVRFLETELANKRLLANKKGFSNDSPTDLQSPPFVSKFDLESEISILAESSARLTDLTNQLNEAASRRIQLVSAKKPVDLISKGVITVAEAEERLKLYREQIYGRHPLIAIPDNMHAIEFSQSQPFLFNSIMSACNLITKNADKDVVLAIDNEAMTSVAVEVMVVGTKSVELVKAFSVLCLYYNSPELFKQRRYHMLNTICVSLLHDVGIFARPTYSYNQADGTLKQDANSKDKGNDEYRELVLITYFVTVSTCLVLRRSIYARWTPYVEECCSLLENSSQEKHRRLALFARMNNKLDKIHHIVHAPEMPGQKSGVSQYVIQELQRLLSDLKLKIKDNQYSLLSYYYSIEAYLHEPILTKVFKSDTELDGKAMKSIRYCTSSCLNALDEYSKLTPDQIALLPFPFGSRIMYTAGMLLRLRYLILSLPSHIDKELVPKRAVTSIQCVSKLVEQANILNPHNHYLTKMRLVLQLFIQTYATQVLELLSKNGNTPQNFKPDESETQQLRALAREYNDIRKVSKVSLVSDTRSAEPLDVLSYAATFRRENNDKPSAVAGSLRKSFSENDQAIKTPSQCGQFVSANNTSVPQVINSPPISQTNVPVLHQSQSIINGNNRNSAPLAFNNTTTPSLHQFGDVLPPSSMPQPDYRQFRLPSISNTVHYSSNPRLNANLANPDQLENSYQVLNDEFWSNLLSTDSTDRINFTSNNFNGNTGNDEVFFMNN</sequence>
<dbReference type="GO" id="GO:0008270">
    <property type="term" value="F:zinc ion binding"/>
    <property type="evidence" value="ECO:0007669"/>
    <property type="project" value="InterPro"/>
</dbReference>
<feature type="compositionally biased region" description="Basic and acidic residues" evidence="6">
    <location>
        <begin position="1"/>
        <end position="11"/>
    </location>
</feature>
<organism evidence="8 9">
    <name type="scientific">Candida albicans</name>
    <name type="common">Yeast</name>
    <dbReference type="NCBI Taxonomy" id="5476"/>
    <lineage>
        <taxon>Eukaryota</taxon>
        <taxon>Fungi</taxon>
        <taxon>Dikarya</taxon>
        <taxon>Ascomycota</taxon>
        <taxon>Saccharomycotina</taxon>
        <taxon>Pichiomycetes</taxon>
        <taxon>Debaryomycetaceae</taxon>
        <taxon>Candida/Lodderomyces clade</taxon>
        <taxon>Candida</taxon>
    </lineage>
</organism>
<evidence type="ECO:0000259" key="7">
    <source>
        <dbReference type="PROSITE" id="PS50048"/>
    </source>
</evidence>
<evidence type="ECO:0000313" key="8">
    <source>
        <dbReference type="EMBL" id="KAF6061937.1"/>
    </source>
</evidence>
<dbReference type="PROSITE" id="PS50048">
    <property type="entry name" value="ZN2_CY6_FUNGAL_2"/>
    <property type="match status" value="1"/>
</dbReference>
<comment type="subcellular location">
    <subcellularLocation>
        <location evidence="1">Nucleus</location>
    </subcellularLocation>
</comment>
<evidence type="ECO:0000313" key="9">
    <source>
        <dbReference type="Proteomes" id="UP000536275"/>
    </source>
</evidence>
<keyword evidence="4" id="KW-0804">Transcription</keyword>
<dbReference type="PANTHER" id="PTHR31845">
    <property type="entry name" value="FINGER DOMAIN PROTEIN, PUTATIVE-RELATED"/>
    <property type="match status" value="1"/>
</dbReference>
<dbReference type="InterPro" id="IPR001138">
    <property type="entry name" value="Zn2Cys6_DnaBD"/>
</dbReference>
<dbReference type="AlphaFoldDB" id="A0A8H6BUB4"/>